<protein>
    <recommendedName>
        <fullName evidence="2 3">Segregation and condensation protein A</fullName>
    </recommendedName>
</protein>
<keyword evidence="3" id="KW-0131">Cell cycle</keyword>
<comment type="caution">
    <text evidence="4">The sequence shown here is derived from an EMBL/GenBank/DDBJ whole genome shotgun (WGS) entry which is preliminary data.</text>
</comment>
<dbReference type="GO" id="GO:0051301">
    <property type="term" value="P:cell division"/>
    <property type="evidence" value="ECO:0007669"/>
    <property type="project" value="UniProtKB-KW"/>
</dbReference>
<dbReference type="InterPro" id="IPR023093">
    <property type="entry name" value="ScpA-like_C"/>
</dbReference>
<keyword evidence="3" id="KW-0963">Cytoplasm</keyword>
<dbReference type="OrthoDB" id="9811016at2"/>
<accession>F7Q198</accession>
<proteinExistence type="inferred from homology"/>
<comment type="subcellular location">
    <subcellularLocation>
        <location evidence="3">Cytoplasm</location>
    </subcellularLocation>
    <text evidence="3">Associated with two foci at the outer edges of the nucleoid region in young cells, and at four foci within both cell halves in older cells.</text>
</comment>
<dbReference type="InterPro" id="IPR036390">
    <property type="entry name" value="WH_DNA-bd_sf"/>
</dbReference>
<dbReference type="eggNOG" id="COG1354">
    <property type="taxonomic scope" value="Bacteria"/>
</dbReference>
<organism evidence="4 5">
    <name type="scientific">Haloplasma contractile SSD-17B</name>
    <dbReference type="NCBI Taxonomy" id="1033810"/>
    <lineage>
        <taxon>Bacteria</taxon>
        <taxon>Bacillati</taxon>
        <taxon>Mycoplasmatota</taxon>
        <taxon>Mollicutes</taxon>
        <taxon>Haloplasmatales</taxon>
        <taxon>Haloplasmataceae</taxon>
        <taxon>Haloplasma</taxon>
    </lineage>
</organism>
<comment type="similarity">
    <text evidence="3">Belongs to the ScpA family.</text>
</comment>
<evidence type="ECO:0000256" key="3">
    <source>
        <dbReference type="HAMAP-Rule" id="MF_01805"/>
    </source>
</evidence>
<dbReference type="Gene3D" id="6.10.250.2410">
    <property type="match status" value="1"/>
</dbReference>
<reference evidence="4 5" key="2">
    <citation type="journal article" date="2013" name="PLoS ONE">
        <title>INDIGO - INtegrated Data Warehouse of MIcrobial GenOmes with Examples from the Red Sea Extremophiles.</title>
        <authorList>
            <person name="Alam I."/>
            <person name="Antunes A."/>
            <person name="Kamau A.A."/>
            <person name="Ba Alawi W."/>
            <person name="Kalkatawi M."/>
            <person name="Stingl U."/>
            <person name="Bajic V.B."/>
        </authorList>
    </citation>
    <scope>NUCLEOTIDE SEQUENCE [LARGE SCALE GENOMIC DNA]</scope>
    <source>
        <strain evidence="4 5">SSD-17B</strain>
    </source>
</reference>
<dbReference type="FunCoup" id="F7Q198">
    <property type="interactions" value="292"/>
</dbReference>
<dbReference type="PANTHER" id="PTHR33969:SF2">
    <property type="entry name" value="SEGREGATION AND CONDENSATION PROTEIN A"/>
    <property type="match status" value="1"/>
</dbReference>
<dbReference type="Proteomes" id="UP000005707">
    <property type="component" value="Unassembled WGS sequence"/>
</dbReference>
<keyword evidence="5" id="KW-1185">Reference proteome</keyword>
<dbReference type="PANTHER" id="PTHR33969">
    <property type="entry name" value="SEGREGATION AND CONDENSATION PROTEIN A"/>
    <property type="match status" value="1"/>
</dbReference>
<reference evidence="4 5" key="1">
    <citation type="journal article" date="2011" name="J. Bacteriol.">
        <title>Genome sequence of Haloplasma contractile, an unusual contractile bacterium from a deep-sea anoxic brine lake.</title>
        <authorList>
            <person name="Antunes A."/>
            <person name="Alam I."/>
            <person name="El Dorry H."/>
            <person name="Siam R."/>
            <person name="Robertson A."/>
            <person name="Bajic V.B."/>
            <person name="Stingl U."/>
        </authorList>
    </citation>
    <scope>NUCLEOTIDE SEQUENCE [LARGE SCALE GENOMIC DNA]</scope>
    <source>
        <strain evidence="4 5">SSD-17B</strain>
    </source>
</reference>
<dbReference type="GO" id="GO:0006260">
    <property type="term" value="P:DNA replication"/>
    <property type="evidence" value="ECO:0007669"/>
    <property type="project" value="UniProtKB-UniRule"/>
</dbReference>
<dbReference type="STRING" id="1033810.HLPCO_001155"/>
<evidence type="ECO:0000313" key="5">
    <source>
        <dbReference type="Proteomes" id="UP000005707"/>
    </source>
</evidence>
<sequence>MEYKVKIDAFEGPLDLLLFMIKDMKVDIDDVNVTEITDQYLNFIRSMEELNLEVASEYLVMAAHLTYIKSKMILPKPKLDEDLEYEEEDPEEKLKRRLKLYKLFKDVSEKFKDLEEERGKHLTKLPTDLSSEVKTDARELLSDDVDATELLSAFNRVLRRYNLHKPLQTKIRTRTITIEERINQLNDLFADVDEIMFANLFDENTTRELVVTTFLAILELAKAKTISIEQDHTYDDILIRKTEIETGEINAGIE</sequence>
<dbReference type="SUPFAM" id="SSF46785">
    <property type="entry name" value="Winged helix' DNA-binding domain"/>
    <property type="match status" value="1"/>
</dbReference>
<evidence type="ECO:0000256" key="2">
    <source>
        <dbReference type="ARBA" id="ARBA00044777"/>
    </source>
</evidence>
<evidence type="ECO:0000313" key="4">
    <source>
        <dbReference type="EMBL" id="ERJ12815.1"/>
    </source>
</evidence>
<dbReference type="InterPro" id="IPR003768">
    <property type="entry name" value="ScpA"/>
</dbReference>
<comment type="function">
    <text evidence="3">Participates in chromosomal partition during cell division. May act via the formation of a condensin-like complex containing Smc and ScpB that pull DNA away from mid-cell into both cell halves.</text>
</comment>
<comment type="subunit">
    <text evidence="3">Component of a cohesin-like complex composed of ScpA, ScpB and the Smc homodimer, in which ScpA and ScpB bind to the head domain of Smc. The presence of the three proteins is required for the association of the complex with DNA.</text>
</comment>
<dbReference type="EMBL" id="AFNU02000003">
    <property type="protein sequence ID" value="ERJ12815.1"/>
    <property type="molecule type" value="Genomic_DNA"/>
</dbReference>
<dbReference type="InParanoid" id="F7Q198"/>
<dbReference type="RefSeq" id="WP_008825774.1">
    <property type="nucleotide sequence ID" value="NZ_AFNU02000003.1"/>
</dbReference>
<dbReference type="GO" id="GO:0005737">
    <property type="term" value="C:cytoplasm"/>
    <property type="evidence" value="ECO:0007669"/>
    <property type="project" value="UniProtKB-SubCell"/>
</dbReference>
<dbReference type="HAMAP" id="MF_01805">
    <property type="entry name" value="ScpA"/>
    <property type="match status" value="1"/>
</dbReference>
<dbReference type="GO" id="GO:0007059">
    <property type="term" value="P:chromosome segregation"/>
    <property type="evidence" value="ECO:0007669"/>
    <property type="project" value="UniProtKB-UniRule"/>
</dbReference>
<keyword evidence="1 3" id="KW-0159">Chromosome partition</keyword>
<dbReference type="Gene3D" id="1.10.10.580">
    <property type="entry name" value="Structural maintenance of chromosome 1. Chain E"/>
    <property type="match status" value="1"/>
</dbReference>
<name>F7Q198_9MOLU</name>
<dbReference type="Pfam" id="PF02616">
    <property type="entry name" value="SMC_ScpA"/>
    <property type="match status" value="1"/>
</dbReference>
<dbReference type="AlphaFoldDB" id="F7Q198"/>
<evidence type="ECO:0000256" key="1">
    <source>
        <dbReference type="ARBA" id="ARBA00022829"/>
    </source>
</evidence>
<gene>
    <name evidence="3 4" type="primary">scpA</name>
    <name evidence="4" type="ORF">HLPCO_001155</name>
</gene>
<keyword evidence="3" id="KW-0132">Cell division</keyword>